<proteinExistence type="predicted"/>
<dbReference type="Proteomes" id="UP000077623">
    <property type="component" value="Unassembled WGS sequence"/>
</dbReference>
<dbReference type="AlphaFoldDB" id="A0A1A9QEV5"/>
<sequence length="149" mass="16322">MISLKPLLIGGIGLPILGGAGYACFVFIQPKNLKEELKRDKFTPLSIEKGQDKDIWTKLVKEYSKTTTNPKIGNLTITLSATEPTDEEIEKLQNACKGLFEKKKGDSNYETDLNLAKNWCIKESTKISNTPNIISNPAPAGSEAKPSVP</sequence>
<comment type="caution">
    <text evidence="3">The sequence shown here is derived from an EMBL/GenBank/DDBJ whole genome shotgun (WGS) entry which is preliminary data.</text>
</comment>
<dbReference type="PROSITE" id="PS51257">
    <property type="entry name" value="PROKAR_LIPOPROTEIN"/>
    <property type="match status" value="1"/>
</dbReference>
<feature type="region of interest" description="Disordered" evidence="1">
    <location>
        <begin position="129"/>
        <end position="149"/>
    </location>
</feature>
<feature type="transmembrane region" description="Helical" evidence="2">
    <location>
        <begin position="6"/>
        <end position="28"/>
    </location>
</feature>
<dbReference type="RefSeq" id="WP_187149728.1">
    <property type="nucleotide sequence ID" value="NZ_LWUJ01000010.1"/>
</dbReference>
<accession>A0A1A9QEV5</accession>
<evidence type="ECO:0000313" key="3">
    <source>
        <dbReference type="EMBL" id="OAL10495.1"/>
    </source>
</evidence>
<reference evidence="4" key="1">
    <citation type="submission" date="2016-04" db="EMBL/GenBank/DDBJ databases">
        <authorList>
            <person name="Quiroz-Castaneda R.E."/>
            <person name="Martinez-Ocampo F."/>
        </authorList>
    </citation>
    <scope>NUCLEOTIDE SEQUENCE [LARGE SCALE GENOMIC DNA]</scope>
    <source>
        <strain evidence="4">INIFAP01</strain>
    </source>
</reference>
<keyword evidence="2" id="KW-1133">Transmembrane helix</keyword>
<dbReference type="EMBL" id="LWUJ01000010">
    <property type="protein sequence ID" value="OAL10495.1"/>
    <property type="molecule type" value="Genomic_DNA"/>
</dbReference>
<evidence type="ECO:0000313" key="4">
    <source>
        <dbReference type="Proteomes" id="UP000077623"/>
    </source>
</evidence>
<keyword evidence="2" id="KW-0812">Transmembrane</keyword>
<keyword evidence="4" id="KW-1185">Reference proteome</keyword>
<evidence type="ECO:0000256" key="2">
    <source>
        <dbReference type="SAM" id="Phobius"/>
    </source>
</evidence>
<name>A0A1A9QEV5_9MOLU</name>
<evidence type="ECO:0000256" key="1">
    <source>
        <dbReference type="SAM" id="MobiDB-lite"/>
    </source>
</evidence>
<protein>
    <submittedName>
        <fullName evidence="3">Uncharacterized protein</fullName>
    </submittedName>
</protein>
<gene>
    <name evidence="3" type="ORF">A6V39_00325</name>
</gene>
<keyword evidence="2" id="KW-0472">Membrane</keyword>
<organism evidence="3 4">
    <name type="scientific">Candidatus Mycoplasma haematobovis</name>
    <dbReference type="NCBI Taxonomy" id="432608"/>
    <lineage>
        <taxon>Bacteria</taxon>
        <taxon>Bacillati</taxon>
        <taxon>Mycoplasmatota</taxon>
        <taxon>Mollicutes</taxon>
        <taxon>Mycoplasmataceae</taxon>
        <taxon>Mycoplasma</taxon>
    </lineage>
</organism>
<dbReference type="STRING" id="432608.A6V39_00325"/>